<gene>
    <name evidence="1" type="ORF">UFOVP1009_17</name>
</gene>
<organism evidence="1">
    <name type="scientific">uncultured Caudovirales phage</name>
    <dbReference type="NCBI Taxonomy" id="2100421"/>
    <lineage>
        <taxon>Viruses</taxon>
        <taxon>Duplodnaviria</taxon>
        <taxon>Heunggongvirae</taxon>
        <taxon>Uroviricota</taxon>
        <taxon>Caudoviricetes</taxon>
        <taxon>Peduoviridae</taxon>
        <taxon>Maltschvirus</taxon>
        <taxon>Maltschvirus maltsch</taxon>
    </lineage>
</organism>
<dbReference type="EMBL" id="LR796957">
    <property type="protein sequence ID" value="CAB4177947.1"/>
    <property type="molecule type" value="Genomic_DNA"/>
</dbReference>
<proteinExistence type="predicted"/>
<reference evidence="1" key="1">
    <citation type="submission" date="2020-05" db="EMBL/GenBank/DDBJ databases">
        <authorList>
            <person name="Chiriac C."/>
            <person name="Salcher M."/>
            <person name="Ghai R."/>
            <person name="Kavagutti S V."/>
        </authorList>
    </citation>
    <scope>NUCLEOTIDE SEQUENCE</scope>
</reference>
<name>A0A6J5Q5W6_9CAUD</name>
<evidence type="ECO:0000313" key="1">
    <source>
        <dbReference type="EMBL" id="CAB4177947.1"/>
    </source>
</evidence>
<protein>
    <submittedName>
        <fullName evidence="1">Uncharacterized protein</fullName>
    </submittedName>
</protein>
<sequence>MTSFTWNSVFTNTEFIGSQIVSNARTRFSEDVADLISDSALLILMNAGLNDVAIKTSLLPQYAELTLDGSASYTLPTLLNERNEVYWFNTPTTPQFLLFSPLADITDRGGYQTGTPQYYQINGNSSLSLLGSASSTGTLRLYGTKRPAQLTSLSDYVDLPIEYIEGLYLWLIKWYFARRRVPDELLYWSQEYEKTIDFIADDVRRRYFSKGSFYGLPNT</sequence>
<accession>A0A6J5Q5W6</accession>